<dbReference type="STRING" id="698492.A0A0E9NQB1"/>
<dbReference type="AlphaFoldDB" id="A0A0E9NQB1"/>
<keyword evidence="2" id="KW-0472">Membrane</keyword>
<keyword evidence="2" id="KW-0812">Transmembrane</keyword>
<dbReference type="Gene3D" id="3.90.550.10">
    <property type="entry name" value="Spore Coat Polysaccharide Biosynthesis Protein SpsA, Chain A"/>
    <property type="match status" value="1"/>
</dbReference>
<evidence type="ECO:0000256" key="2">
    <source>
        <dbReference type="SAM" id="Phobius"/>
    </source>
</evidence>
<organism evidence="3 4">
    <name type="scientific">Saitoella complicata (strain BCRC 22490 / CBS 7301 / JCM 7358 / NBRC 10748 / NRRL Y-17804)</name>
    <dbReference type="NCBI Taxonomy" id="698492"/>
    <lineage>
        <taxon>Eukaryota</taxon>
        <taxon>Fungi</taxon>
        <taxon>Dikarya</taxon>
        <taxon>Ascomycota</taxon>
        <taxon>Taphrinomycotina</taxon>
        <taxon>Taphrinomycotina incertae sedis</taxon>
        <taxon>Saitoella</taxon>
    </lineage>
</organism>
<evidence type="ECO:0000256" key="1">
    <source>
        <dbReference type="SAM" id="MobiDB-lite"/>
    </source>
</evidence>
<feature type="transmembrane region" description="Helical" evidence="2">
    <location>
        <begin position="246"/>
        <end position="263"/>
    </location>
</feature>
<evidence type="ECO:0000313" key="4">
    <source>
        <dbReference type="Proteomes" id="UP000033140"/>
    </source>
</evidence>
<evidence type="ECO:0008006" key="5">
    <source>
        <dbReference type="Google" id="ProtNLM"/>
    </source>
</evidence>
<dbReference type="InterPro" id="IPR050587">
    <property type="entry name" value="GNT1/Glycosyltrans_8"/>
</dbReference>
<dbReference type="Proteomes" id="UP000033140">
    <property type="component" value="Unassembled WGS sequence"/>
</dbReference>
<dbReference type="PANTHER" id="PTHR11183">
    <property type="entry name" value="GLYCOGENIN SUBFAMILY MEMBER"/>
    <property type="match status" value="1"/>
</dbReference>
<feature type="transmembrane region" description="Helical" evidence="2">
    <location>
        <begin position="296"/>
        <end position="313"/>
    </location>
</feature>
<accession>A0A0E9NQB1</accession>
<dbReference type="Pfam" id="PF01501">
    <property type="entry name" value="Glyco_transf_8"/>
    <property type="match status" value="1"/>
</dbReference>
<gene>
    <name evidence="3" type="ORF">G7K_6071-t1</name>
</gene>
<dbReference type="SUPFAM" id="SSF53448">
    <property type="entry name" value="Nucleotide-diphospho-sugar transferases"/>
    <property type="match status" value="1"/>
</dbReference>
<feature type="region of interest" description="Disordered" evidence="1">
    <location>
        <begin position="57"/>
        <end position="97"/>
    </location>
</feature>
<proteinExistence type="predicted"/>
<dbReference type="EMBL" id="BACD03000056">
    <property type="protein sequence ID" value="GAO51983.1"/>
    <property type="molecule type" value="Genomic_DNA"/>
</dbReference>
<reference evidence="3 4" key="1">
    <citation type="journal article" date="2011" name="J. Gen. Appl. Microbiol.">
        <title>Draft genome sequencing of the enigmatic yeast Saitoella complicata.</title>
        <authorList>
            <person name="Nishida H."/>
            <person name="Hamamoto M."/>
            <person name="Sugiyama J."/>
        </authorList>
    </citation>
    <scope>NUCLEOTIDE SEQUENCE [LARGE SCALE GENOMIC DNA]</scope>
    <source>
        <strain evidence="3 4">NRRL Y-17804</strain>
    </source>
</reference>
<reference evidence="3 4" key="3">
    <citation type="journal article" date="2015" name="Genome Announc.">
        <title>Draft Genome Sequence of the Archiascomycetous Yeast Saitoella complicata.</title>
        <authorList>
            <person name="Yamauchi K."/>
            <person name="Kondo S."/>
            <person name="Hamamoto M."/>
            <person name="Takahashi Y."/>
            <person name="Ogura Y."/>
            <person name="Hayashi T."/>
            <person name="Nishida H."/>
        </authorList>
    </citation>
    <scope>NUCLEOTIDE SEQUENCE [LARGE SCALE GENOMIC DNA]</scope>
    <source>
        <strain evidence="3 4">NRRL Y-17804</strain>
    </source>
</reference>
<protein>
    <recommendedName>
        <fullName evidence="5">Nucleotide-diphospho-sugar transferase</fullName>
    </recommendedName>
</protein>
<comment type="caution">
    <text evidence="3">The sequence shown here is derived from an EMBL/GenBank/DDBJ whole genome shotgun (WGS) entry which is preliminary data.</text>
</comment>
<dbReference type="InterPro" id="IPR029044">
    <property type="entry name" value="Nucleotide-diphossugar_trans"/>
</dbReference>
<dbReference type="GO" id="GO:0016757">
    <property type="term" value="F:glycosyltransferase activity"/>
    <property type="evidence" value="ECO:0007669"/>
    <property type="project" value="InterPro"/>
</dbReference>
<reference evidence="3 4" key="2">
    <citation type="journal article" date="2014" name="J. Gen. Appl. Microbiol.">
        <title>The early diverging ascomycetous budding yeast Saitoella complicata has three histone deacetylases belonging to the Clr6, Hos2, and Rpd3 lineages.</title>
        <authorList>
            <person name="Nishida H."/>
            <person name="Matsumoto T."/>
            <person name="Kondo S."/>
            <person name="Hamamoto M."/>
            <person name="Yoshikawa H."/>
        </authorList>
    </citation>
    <scope>NUCLEOTIDE SEQUENCE [LARGE SCALE GENOMIC DNA]</scope>
    <source>
        <strain evidence="3 4">NRRL Y-17804</strain>
    </source>
</reference>
<keyword evidence="4" id="KW-1185">Reference proteome</keyword>
<evidence type="ECO:0000313" key="3">
    <source>
        <dbReference type="EMBL" id="GAO51983.1"/>
    </source>
</evidence>
<dbReference type="InterPro" id="IPR002495">
    <property type="entry name" value="Glyco_trans_8"/>
</dbReference>
<sequence>MASDMRRLLVHAQLLIAIDTDRAITCRDHPVPHLHGLGLHFGFDRLGESFGAHILQESRKSVTGRSDQYTGGGVPERQNDGPRHGTAWKPSQPSSPLRSPKVIFMAYLGQVMGDALGARESEGYARPEERGGVTDLFGLSNYPELKMIPFSRLGVPQKASQRRARKSLPCNRVHVATASTNVGADFVSALSFTRSLPLLHSTRASPPFPFSSSGSVGGTLPAAGPAREFLKFSCFGRSERQRLETFSLYTGYFSLATLILLLENRTSDISRERVATMQISSFQVSQFLPASRRGRLIFGLIVTLFSLLFLMPGPPPHQHIHNFYHDHFGPPPAPYAIVTNVQNEAYVPYALTLGYTIQKYNDLRDMEADMVIMIPRVHDIRPSSLSKLQRIGWKIRFVDDIQIGGSENLQSNYRRNFLKFWCWTWVEYRMIAFIDADCLVRGDISRLLNESFGFGAVPDCWPDDFPSKTFNAGVLSLTPSVETFDALLKFTGENKLPWDAEQGVLNRFFSLPDDVFPERSRRVIPLTYNLNLLAFSNYREEWDGMWDDARIVHFTVAKPRTTPCVENCYWEEPKQEWINEWDEMRRRYGWTSKLPNMA</sequence>
<name>A0A0E9NQB1_SAICN</name>
<keyword evidence="2" id="KW-1133">Transmembrane helix</keyword>